<dbReference type="AlphaFoldDB" id="A0A084EZB3"/>
<dbReference type="EMBL" id="CP071491">
    <property type="protein sequence ID" value="QSX16190.1"/>
    <property type="molecule type" value="Genomic_DNA"/>
</dbReference>
<dbReference type="OrthoDB" id="7992117at2"/>
<dbReference type="InterPro" id="IPR041329">
    <property type="entry name" value="YubB_C"/>
</dbReference>
<name>A0A084EZB3_GLAPU</name>
<proteinExistence type="predicted"/>
<accession>A0A084EZB3</accession>
<evidence type="ECO:0000313" key="2">
    <source>
        <dbReference type="EMBL" id="QKY72761.1"/>
    </source>
</evidence>
<reference evidence="4" key="3">
    <citation type="submission" date="2023-04" db="EMBL/GenBank/DDBJ databases">
        <title>Molecular characterization of the Integrative and Conjugative elements harboring multidrug-resistance gene from Glaesserella (Haemophilus) parasuis.</title>
        <authorList>
            <person name="Che Y."/>
            <person name="Zhou L."/>
        </authorList>
    </citation>
    <scope>NUCLEOTIDE SEQUENCE</scope>
    <source>
        <strain evidence="4">Z44</strain>
    </source>
</reference>
<feature type="domain" description="YubB ferredoxin-like" evidence="1">
    <location>
        <begin position="162"/>
        <end position="229"/>
    </location>
</feature>
<dbReference type="GeneID" id="66619390"/>
<dbReference type="Pfam" id="PF18406">
    <property type="entry name" value="DUF1281_C"/>
    <property type="match status" value="1"/>
</dbReference>
<reference evidence="3" key="2">
    <citation type="submission" date="2021-03" db="EMBL/GenBank/DDBJ databases">
        <title>Characterization of a novel Integrative Conjugative Element in Glaesserella parasuis.</title>
        <authorList>
            <person name="Hu G."/>
            <person name="Sun H."/>
        </authorList>
    </citation>
    <scope>NUCLEOTIDE SEQUENCE</scope>
    <source>
        <strain evidence="3">GHP1807</strain>
    </source>
</reference>
<dbReference type="RefSeq" id="WP_021112532.1">
    <property type="nucleotide sequence ID" value="NZ_CP041334.1"/>
</dbReference>
<dbReference type="EMBL" id="CP041334">
    <property type="protein sequence ID" value="QKY72761.1"/>
    <property type="molecule type" value="Genomic_DNA"/>
</dbReference>
<dbReference type="Proteomes" id="UP000662736">
    <property type="component" value="Chromosome"/>
</dbReference>
<evidence type="ECO:0000313" key="5">
    <source>
        <dbReference type="Proteomes" id="UP000509790"/>
    </source>
</evidence>
<dbReference type="EMBL" id="CP121769">
    <property type="protein sequence ID" value="WGE10967.1"/>
    <property type="molecule type" value="Genomic_DNA"/>
</dbReference>
<dbReference type="Proteomes" id="UP001222296">
    <property type="component" value="Chromosome"/>
</dbReference>
<evidence type="ECO:0000313" key="3">
    <source>
        <dbReference type="EMBL" id="QSX16190.1"/>
    </source>
</evidence>
<dbReference type="Proteomes" id="UP000509790">
    <property type="component" value="Chromosome"/>
</dbReference>
<organism evidence="2 5">
    <name type="scientific">Glaesserella parasuis</name>
    <name type="common">Haemophilus parasuis</name>
    <dbReference type="NCBI Taxonomy" id="738"/>
    <lineage>
        <taxon>Bacteria</taxon>
        <taxon>Pseudomonadati</taxon>
        <taxon>Pseudomonadota</taxon>
        <taxon>Gammaproteobacteria</taxon>
        <taxon>Pasteurellales</taxon>
        <taxon>Pasteurellaceae</taxon>
        <taxon>Glaesserella</taxon>
    </lineage>
</organism>
<evidence type="ECO:0000259" key="1">
    <source>
        <dbReference type="Pfam" id="PF18406"/>
    </source>
</evidence>
<evidence type="ECO:0000313" key="4">
    <source>
        <dbReference type="EMBL" id="WGE10967.1"/>
    </source>
</evidence>
<reference evidence="2 5" key="1">
    <citation type="submission" date="2019-06" db="EMBL/GenBank/DDBJ databases">
        <title>Complete genome sequence of Haemophilus parasuis HPS412.</title>
        <authorList>
            <person name="Yang S."/>
            <person name="Huang C."/>
        </authorList>
    </citation>
    <scope>NUCLEOTIDE SEQUENCE [LARGE SCALE GENOMIC DNA]</scope>
    <source>
        <strain evidence="2 5">HPS412</strain>
    </source>
</reference>
<protein>
    <recommendedName>
        <fullName evidence="1">YubB ferredoxin-like domain-containing protein</fullName>
    </recommendedName>
</protein>
<gene>
    <name evidence="2" type="ORF">FLK62_05505</name>
    <name evidence="3" type="ORF">J1G54_07285</name>
    <name evidence="4" type="ORF">QBL01_05175</name>
</gene>
<sequence length="243" mass="28448">MPNWCENKLQISCDHAQAEQIRPKLFSQTENGQWYLDFGLLVPMPESIYIESSSCGDRAMDFLKLSPNKRLTLSLLKKYVFSPAIDRIYAKAKHHRWSVGDFNHWLQKRPDEQKALWLNLPLGQQYLSNLSQYGYKDWYDWSNAKWGCKWNVCPDNCQVIFNDDGSIDCIFDTPWGPPDAWFSSLCTAFPLIEFTLSFFEPGMWFAGEFIADMNGSFYQLDKDDDEIQQFAENIFDEEFICDD</sequence>